<evidence type="ECO:0000256" key="7">
    <source>
        <dbReference type="ARBA" id="ARBA00022840"/>
    </source>
</evidence>
<comment type="caution">
    <text evidence="12">The sequence shown here is derived from an EMBL/GenBank/DDBJ whole genome shotgun (WGS) entry which is preliminary data.</text>
</comment>
<evidence type="ECO:0000313" key="13">
    <source>
        <dbReference type="Proteomes" id="UP000030170"/>
    </source>
</evidence>
<dbReference type="PANTHER" id="PTHR39321:SF3">
    <property type="entry name" value="PHOSPHOPANTETHEINE ADENYLYLTRANSFERASE"/>
    <property type="match status" value="1"/>
</dbReference>
<dbReference type="STRING" id="1497020.DO97_06035"/>
<reference evidence="12 13" key="1">
    <citation type="journal article" date="2014" name="Mol. Ecol.">
        <title>Evolution of Synechococcus.</title>
        <authorList>
            <person name="Dvorak P."/>
            <person name="Casamatta D."/>
            <person name="Hasler P."/>
            <person name="Poulickova A."/>
            <person name="Ondrej V."/>
            <person name="Sanges R."/>
        </authorList>
    </citation>
    <scope>NUCLEOTIDE SEQUENCE [LARGE SCALE GENOMIC DNA]</scope>
    <source>
        <strain evidence="12 13">CAUP A 1101</strain>
    </source>
</reference>
<dbReference type="OrthoDB" id="5295945at2"/>
<dbReference type="Gene3D" id="3.40.50.620">
    <property type="entry name" value="HUPs"/>
    <property type="match status" value="1"/>
</dbReference>
<dbReference type="NCBIfam" id="NF000842">
    <property type="entry name" value="PRK00071.2-1"/>
    <property type="match status" value="1"/>
</dbReference>
<keyword evidence="5 10" id="KW-0548">Nucleotidyltransferase</keyword>
<keyword evidence="13" id="KW-1185">Reference proteome</keyword>
<evidence type="ECO:0000313" key="12">
    <source>
        <dbReference type="EMBL" id="KGF73905.1"/>
    </source>
</evidence>
<comment type="pathway">
    <text evidence="2 10">Cofactor biosynthesis; NAD(+) biosynthesis; deamido-NAD(+) from nicotinate D-ribonucleotide: step 1/1.</text>
</comment>
<name>A0A098TNJ6_9CYAN</name>
<dbReference type="Proteomes" id="UP000030170">
    <property type="component" value="Unassembled WGS sequence"/>
</dbReference>
<evidence type="ECO:0000256" key="9">
    <source>
        <dbReference type="ARBA" id="ARBA00048721"/>
    </source>
</evidence>
<dbReference type="Pfam" id="PF01467">
    <property type="entry name" value="CTP_transf_like"/>
    <property type="match status" value="1"/>
</dbReference>
<keyword evidence="8 10" id="KW-0520">NAD</keyword>
<keyword evidence="6 10" id="KW-0547">Nucleotide-binding</keyword>
<comment type="function">
    <text evidence="1 10">Catalyzes the reversible adenylation of nicotinate mononucleotide (NaMN) to nicotinic acid adenine dinucleotide (NaAD).</text>
</comment>
<evidence type="ECO:0000256" key="4">
    <source>
        <dbReference type="ARBA" id="ARBA00022679"/>
    </source>
</evidence>
<dbReference type="NCBIfam" id="TIGR00482">
    <property type="entry name" value="nicotinate (nicotinamide) nucleotide adenylyltransferase"/>
    <property type="match status" value="1"/>
</dbReference>
<dbReference type="EC" id="2.7.7.18" evidence="10"/>
<sequence length="204" mass="22840">MKTIALFGTSADPPTTGHQSILRWLSQHFDWVAVWAADNPFKSHSTCLEHRMAMLHLLIAATQPAINNVGLYAELSSPRTLETVERARQRWPHAHFTLVIGSDLLAQLPQWYHISELLERVHLLVIPRPGYGITAAHLEKLKGMGAIVAIADLPGLNVSSTAYRENRESEELPPPIAAYIHQQQLYSCQDASLKRRPIHPHNGC</sequence>
<feature type="domain" description="Cytidyltransferase-like" evidence="11">
    <location>
        <begin position="6"/>
        <end position="165"/>
    </location>
</feature>
<dbReference type="PANTHER" id="PTHR39321">
    <property type="entry name" value="NICOTINATE-NUCLEOTIDE ADENYLYLTRANSFERASE-RELATED"/>
    <property type="match status" value="1"/>
</dbReference>
<evidence type="ECO:0000256" key="2">
    <source>
        <dbReference type="ARBA" id="ARBA00005019"/>
    </source>
</evidence>
<dbReference type="SUPFAM" id="SSF52374">
    <property type="entry name" value="Nucleotidylyl transferase"/>
    <property type="match status" value="1"/>
</dbReference>
<keyword evidence="7 10" id="KW-0067">ATP-binding</keyword>
<dbReference type="InterPro" id="IPR004821">
    <property type="entry name" value="Cyt_trans-like"/>
</dbReference>
<proteinExistence type="inferred from homology"/>
<evidence type="ECO:0000256" key="1">
    <source>
        <dbReference type="ARBA" id="ARBA00002324"/>
    </source>
</evidence>
<evidence type="ECO:0000256" key="3">
    <source>
        <dbReference type="ARBA" id="ARBA00022642"/>
    </source>
</evidence>
<accession>A0A098TNJ6</accession>
<dbReference type="RefSeq" id="WP_036530526.1">
    <property type="nucleotide sequence ID" value="NZ_JJML01000002.1"/>
</dbReference>
<dbReference type="GO" id="GO:0005524">
    <property type="term" value="F:ATP binding"/>
    <property type="evidence" value="ECO:0007669"/>
    <property type="project" value="UniProtKB-KW"/>
</dbReference>
<evidence type="ECO:0000259" key="11">
    <source>
        <dbReference type="Pfam" id="PF01467"/>
    </source>
</evidence>
<comment type="catalytic activity">
    <reaction evidence="9 10">
        <text>nicotinate beta-D-ribonucleotide + ATP + H(+) = deamido-NAD(+) + diphosphate</text>
        <dbReference type="Rhea" id="RHEA:22860"/>
        <dbReference type="ChEBI" id="CHEBI:15378"/>
        <dbReference type="ChEBI" id="CHEBI:30616"/>
        <dbReference type="ChEBI" id="CHEBI:33019"/>
        <dbReference type="ChEBI" id="CHEBI:57502"/>
        <dbReference type="ChEBI" id="CHEBI:58437"/>
        <dbReference type="EC" id="2.7.7.18"/>
    </reaction>
</comment>
<dbReference type="AlphaFoldDB" id="A0A098TNJ6"/>
<dbReference type="InterPro" id="IPR014729">
    <property type="entry name" value="Rossmann-like_a/b/a_fold"/>
</dbReference>
<keyword evidence="3 10" id="KW-0662">Pyridine nucleotide biosynthesis</keyword>
<dbReference type="GO" id="GO:0009435">
    <property type="term" value="P:NAD+ biosynthetic process"/>
    <property type="evidence" value="ECO:0007669"/>
    <property type="project" value="UniProtKB-UniRule"/>
</dbReference>
<evidence type="ECO:0000256" key="5">
    <source>
        <dbReference type="ARBA" id="ARBA00022695"/>
    </source>
</evidence>
<evidence type="ECO:0000256" key="8">
    <source>
        <dbReference type="ARBA" id="ARBA00023027"/>
    </source>
</evidence>
<comment type="similarity">
    <text evidence="10">Belongs to the NadD family.</text>
</comment>
<dbReference type="EMBL" id="JJML01000002">
    <property type="protein sequence ID" value="KGF73905.1"/>
    <property type="molecule type" value="Genomic_DNA"/>
</dbReference>
<dbReference type="HAMAP" id="MF_00244">
    <property type="entry name" value="NaMN_adenylyltr"/>
    <property type="match status" value="1"/>
</dbReference>
<dbReference type="UniPathway" id="UPA00253">
    <property type="reaction ID" value="UER00332"/>
</dbReference>
<keyword evidence="4 10" id="KW-0808">Transferase</keyword>
<dbReference type="NCBIfam" id="TIGR00125">
    <property type="entry name" value="cyt_tran_rel"/>
    <property type="match status" value="1"/>
</dbReference>
<evidence type="ECO:0000256" key="6">
    <source>
        <dbReference type="ARBA" id="ARBA00022741"/>
    </source>
</evidence>
<organism evidence="12 13">
    <name type="scientific">Neosynechococcus sphagnicola sy1</name>
    <dbReference type="NCBI Taxonomy" id="1497020"/>
    <lineage>
        <taxon>Bacteria</taxon>
        <taxon>Bacillati</taxon>
        <taxon>Cyanobacteriota</taxon>
        <taxon>Cyanophyceae</taxon>
        <taxon>Neosynechococcales</taxon>
        <taxon>Neosynechococcaceae</taxon>
        <taxon>Neosynechococcus</taxon>
    </lineage>
</organism>
<evidence type="ECO:0000256" key="10">
    <source>
        <dbReference type="HAMAP-Rule" id="MF_00244"/>
    </source>
</evidence>
<dbReference type="CDD" id="cd02165">
    <property type="entry name" value="NMNAT"/>
    <property type="match status" value="1"/>
</dbReference>
<dbReference type="InterPro" id="IPR005248">
    <property type="entry name" value="NadD/NMNAT"/>
</dbReference>
<dbReference type="GO" id="GO:0004515">
    <property type="term" value="F:nicotinate-nucleotide adenylyltransferase activity"/>
    <property type="evidence" value="ECO:0007669"/>
    <property type="project" value="UniProtKB-UniRule"/>
</dbReference>
<protein>
    <recommendedName>
        <fullName evidence="10">Probable nicotinate-nucleotide adenylyltransferase</fullName>
        <ecNumber evidence="10">2.7.7.18</ecNumber>
    </recommendedName>
    <alternativeName>
        <fullName evidence="10">Deamido-NAD(+) diphosphorylase</fullName>
    </alternativeName>
    <alternativeName>
        <fullName evidence="10">Deamido-NAD(+) pyrophosphorylase</fullName>
    </alternativeName>
    <alternativeName>
        <fullName evidence="10">Nicotinate mononucleotide adenylyltransferase</fullName>
        <shortName evidence="10">NaMN adenylyltransferase</shortName>
    </alternativeName>
</protein>
<gene>
    <name evidence="10" type="primary">nadD</name>
    <name evidence="12" type="ORF">DO97_06035</name>
</gene>